<keyword evidence="3" id="KW-1185">Reference proteome</keyword>
<protein>
    <submittedName>
        <fullName evidence="2">Uncharacterized protein</fullName>
    </submittedName>
</protein>
<feature type="region of interest" description="Disordered" evidence="1">
    <location>
        <begin position="243"/>
        <end position="263"/>
    </location>
</feature>
<evidence type="ECO:0000313" key="2">
    <source>
        <dbReference type="EMBL" id="MCM8749936.1"/>
    </source>
</evidence>
<reference evidence="2" key="1">
    <citation type="submission" date="2022-06" db="EMBL/GenBank/DDBJ databases">
        <title>CFH 74404 Thermomicrobiaceae sp.</title>
        <authorList>
            <person name="Ming H."/>
            <person name="Li W.-J."/>
            <person name="Zhao Z."/>
        </authorList>
    </citation>
    <scope>NUCLEOTIDE SEQUENCE</scope>
    <source>
        <strain evidence="2">CFH 74404</strain>
    </source>
</reference>
<proteinExistence type="predicted"/>
<gene>
    <name evidence="2" type="ORF">NET02_12325</name>
</gene>
<feature type="compositionally biased region" description="Basic residues" evidence="1">
    <location>
        <begin position="250"/>
        <end position="263"/>
    </location>
</feature>
<dbReference type="AlphaFoldDB" id="A0AA41WBP8"/>
<evidence type="ECO:0000313" key="3">
    <source>
        <dbReference type="Proteomes" id="UP001165306"/>
    </source>
</evidence>
<organism evidence="2 3">
    <name type="scientific">Thermalbibacter longus</name>
    <dbReference type="NCBI Taxonomy" id="2951981"/>
    <lineage>
        <taxon>Bacteria</taxon>
        <taxon>Pseudomonadati</taxon>
        <taxon>Thermomicrobiota</taxon>
        <taxon>Thermomicrobia</taxon>
        <taxon>Thermomicrobiales</taxon>
        <taxon>Thermomicrobiaceae</taxon>
        <taxon>Thermalbibacter</taxon>
    </lineage>
</organism>
<dbReference type="Proteomes" id="UP001165306">
    <property type="component" value="Unassembled WGS sequence"/>
</dbReference>
<dbReference type="EMBL" id="JAMSLR010000009">
    <property type="protein sequence ID" value="MCM8749936.1"/>
    <property type="molecule type" value="Genomic_DNA"/>
</dbReference>
<evidence type="ECO:0000256" key="1">
    <source>
        <dbReference type="SAM" id="MobiDB-lite"/>
    </source>
</evidence>
<comment type="caution">
    <text evidence="2">The sequence shown here is derived from an EMBL/GenBank/DDBJ whole genome shotgun (WGS) entry which is preliminary data.</text>
</comment>
<dbReference type="RefSeq" id="WP_284057722.1">
    <property type="nucleotide sequence ID" value="NZ_JAMSLR010000009.1"/>
</dbReference>
<sequence length="263" mass="28041">MTGLVSRLTILVAVLVVAVGALAWGYWAGARSRSEAGEQPAVLPVLTPAQEQLVREAALAHPTVQAVLATLPSREVAISYGTVNDPAGELAGGIAWMPFDSPQTVRGEWLIPLDWQARWPPSRFEQATYTVRNAEGLLVWVDLGSGRVVRVEATGAYASVDPAEDPRALPSELEGRAAELALAAPWLEPLLAQGKPEVSGVSPVHTEHAGPAGARTLAFRCGMARPARGGWLRCLSRRASGARCPAGARAARRRSARRRRATR</sequence>
<accession>A0AA41WBP8</accession>
<name>A0AA41WBP8_9BACT</name>